<evidence type="ECO:0000256" key="7">
    <source>
        <dbReference type="SAM" id="SignalP"/>
    </source>
</evidence>
<dbReference type="Pfam" id="PF01915">
    <property type="entry name" value="Glyco_hydro_3_C"/>
    <property type="match status" value="1"/>
</dbReference>
<evidence type="ECO:0000256" key="6">
    <source>
        <dbReference type="ARBA" id="ARBA00023295"/>
    </source>
</evidence>
<protein>
    <recommendedName>
        <fullName evidence="3">beta-glucosidase</fullName>
        <ecNumber evidence="3">3.2.1.21</ecNumber>
    </recommendedName>
</protein>
<comment type="similarity">
    <text evidence="2">Belongs to the glycosyl hydrolase 3 family.</text>
</comment>
<evidence type="ECO:0000259" key="9">
    <source>
        <dbReference type="Pfam" id="PF01915"/>
    </source>
</evidence>
<dbReference type="SUPFAM" id="SSF51445">
    <property type="entry name" value="(Trans)glycosidases"/>
    <property type="match status" value="1"/>
</dbReference>
<dbReference type="PRINTS" id="PR00133">
    <property type="entry name" value="GLHYDRLASE3"/>
</dbReference>
<dbReference type="InterPro" id="IPR051915">
    <property type="entry name" value="Cellulose_Degrad_GH3"/>
</dbReference>
<dbReference type="InterPro" id="IPR017853">
    <property type="entry name" value="GH"/>
</dbReference>
<evidence type="ECO:0000259" key="8">
    <source>
        <dbReference type="Pfam" id="PF00933"/>
    </source>
</evidence>
<feature type="signal peptide" evidence="7">
    <location>
        <begin position="1"/>
        <end position="19"/>
    </location>
</feature>
<reference evidence="10" key="2">
    <citation type="journal article" date="2023" name="Int. J. Mol. Sci.">
        <title>De Novo Assembly and Annotation of 11 Diverse Shrub Willow (Salix) Genomes Reveals Novel Gene Organization in Sex-Linked Regions.</title>
        <authorList>
            <person name="Hyden B."/>
            <person name="Feng K."/>
            <person name="Yates T.B."/>
            <person name="Jawdy S."/>
            <person name="Cereghino C."/>
            <person name="Smart L.B."/>
            <person name="Muchero W."/>
        </authorList>
    </citation>
    <scope>NUCLEOTIDE SEQUENCE</scope>
    <source>
        <tissue evidence="10">Shoot tip</tissue>
    </source>
</reference>
<evidence type="ECO:0000256" key="4">
    <source>
        <dbReference type="ARBA" id="ARBA00022729"/>
    </source>
</evidence>
<gene>
    <name evidence="10" type="ORF">OIU77_029260</name>
</gene>
<dbReference type="Pfam" id="PF00933">
    <property type="entry name" value="Glyco_hydro_3"/>
    <property type="match status" value="1"/>
</dbReference>
<dbReference type="InterPro" id="IPR001764">
    <property type="entry name" value="Glyco_hydro_3_N"/>
</dbReference>
<keyword evidence="11" id="KW-1185">Reference proteome</keyword>
<dbReference type="SUPFAM" id="SSF52279">
    <property type="entry name" value="Beta-D-glucan exohydrolase, C-terminal domain"/>
    <property type="match status" value="1"/>
</dbReference>
<evidence type="ECO:0000313" key="11">
    <source>
        <dbReference type="Proteomes" id="UP001141253"/>
    </source>
</evidence>
<comment type="caution">
    <text evidence="10">The sequence shown here is derived from an EMBL/GenBank/DDBJ whole genome shotgun (WGS) entry which is preliminary data.</text>
</comment>
<keyword evidence="5" id="KW-0378">Hydrolase</keyword>
<name>A0ABQ9BKA4_9ROSI</name>
<evidence type="ECO:0000256" key="1">
    <source>
        <dbReference type="ARBA" id="ARBA00000448"/>
    </source>
</evidence>
<dbReference type="Proteomes" id="UP001141253">
    <property type="component" value="Chromosome 9"/>
</dbReference>
<dbReference type="PANTHER" id="PTHR30620:SF16">
    <property type="entry name" value="LYSOSOMAL BETA GLUCOSIDASE"/>
    <property type="match status" value="1"/>
</dbReference>
<feature type="domain" description="Glycoside hydrolase family 3 C-terminal" evidence="9">
    <location>
        <begin position="220"/>
        <end position="377"/>
    </location>
</feature>
<dbReference type="PROSITE" id="PS51257">
    <property type="entry name" value="PROKAR_LIPOPROTEIN"/>
    <property type="match status" value="1"/>
</dbReference>
<keyword evidence="6" id="KW-0326">Glycosidase</keyword>
<dbReference type="InterPro" id="IPR002772">
    <property type="entry name" value="Glyco_hydro_3_C"/>
</dbReference>
<accession>A0ABQ9BKA4</accession>
<evidence type="ECO:0000256" key="3">
    <source>
        <dbReference type="ARBA" id="ARBA00012744"/>
    </source>
</evidence>
<keyword evidence="4 7" id="KW-0732">Signal</keyword>
<organism evidence="10 11">
    <name type="scientific">Salix suchowensis</name>
    <dbReference type="NCBI Taxonomy" id="1278906"/>
    <lineage>
        <taxon>Eukaryota</taxon>
        <taxon>Viridiplantae</taxon>
        <taxon>Streptophyta</taxon>
        <taxon>Embryophyta</taxon>
        <taxon>Tracheophyta</taxon>
        <taxon>Spermatophyta</taxon>
        <taxon>Magnoliopsida</taxon>
        <taxon>eudicotyledons</taxon>
        <taxon>Gunneridae</taxon>
        <taxon>Pentapetalae</taxon>
        <taxon>rosids</taxon>
        <taxon>fabids</taxon>
        <taxon>Malpighiales</taxon>
        <taxon>Salicaceae</taxon>
        <taxon>Saliceae</taxon>
        <taxon>Salix</taxon>
    </lineage>
</organism>
<evidence type="ECO:0000313" key="10">
    <source>
        <dbReference type="EMBL" id="KAJ6386253.1"/>
    </source>
</evidence>
<comment type="catalytic activity">
    <reaction evidence="1">
        <text>Hydrolysis of terminal, non-reducing beta-D-glucosyl residues with release of beta-D-glucose.</text>
        <dbReference type="EC" id="3.2.1.21"/>
    </reaction>
</comment>
<dbReference type="PANTHER" id="PTHR30620">
    <property type="entry name" value="PERIPLASMIC BETA-GLUCOSIDASE-RELATED"/>
    <property type="match status" value="1"/>
</dbReference>
<dbReference type="InterPro" id="IPR036881">
    <property type="entry name" value="Glyco_hydro_3_C_sf"/>
</dbReference>
<dbReference type="EMBL" id="JAPFFI010000008">
    <property type="protein sequence ID" value="KAJ6386253.1"/>
    <property type="molecule type" value="Genomic_DNA"/>
</dbReference>
<dbReference type="EC" id="3.2.1.21" evidence="3"/>
<reference evidence="10" key="1">
    <citation type="submission" date="2022-10" db="EMBL/GenBank/DDBJ databases">
        <authorList>
            <person name="Hyden B.L."/>
            <person name="Feng K."/>
            <person name="Yates T."/>
            <person name="Jawdy S."/>
            <person name="Smart L.B."/>
            <person name="Muchero W."/>
        </authorList>
    </citation>
    <scope>NUCLEOTIDE SEQUENCE</scope>
    <source>
        <tissue evidence="10">Shoot tip</tissue>
    </source>
</reference>
<feature type="chain" id="PRO_5047047686" description="beta-glucosidase" evidence="7">
    <location>
        <begin position="20"/>
        <end position="384"/>
    </location>
</feature>
<proteinExistence type="inferred from homology"/>
<dbReference type="Gene3D" id="3.20.20.300">
    <property type="entry name" value="Glycoside hydrolase, family 3, N-terminal domain"/>
    <property type="match status" value="2"/>
</dbReference>
<dbReference type="Gene3D" id="3.40.50.1700">
    <property type="entry name" value="Glycoside hydrolase family 3 C-terminal domain"/>
    <property type="match status" value="1"/>
</dbReference>
<evidence type="ECO:0000256" key="5">
    <source>
        <dbReference type="ARBA" id="ARBA00022801"/>
    </source>
</evidence>
<feature type="domain" description="Glycoside hydrolase family 3 N-terminal" evidence="8">
    <location>
        <begin position="51"/>
        <end position="210"/>
    </location>
</feature>
<evidence type="ECO:0000256" key="2">
    <source>
        <dbReference type="ARBA" id="ARBA00005336"/>
    </source>
</evidence>
<sequence length="384" mass="41421">MSRISIPLVGFLLLSCCLGIPMIQAEGDYIKYRDPKQTTNVRIRDLMSRMTLAEKIGQMAQIERSVATADILRDCSIGSILSGGGSAPLFNAKAKDWIDMINGFQNASLSSRLGIPMIYGIDAVHGHNNVYKATIFPHNVGLGATRDPDLVKRIGAATALEVRATGIPYVFAPCIAVCRDPRWGRCYESYSEDPKVVEMMTEIIPGLQGDVPSDSRKGVPYVGTTILSGITAAVDPSTEIIYSKNPDADFVKSNNFSYAIVVVGETPYAETAGDSLNLTIAEPGPSTILNVCGNVKCVVVIVSGRPVVIEPYESQIDALVAAWLPGTEGQGVADVLFGDYGFTGKLPRTWFRTVDQLPMNVGDSHYDPLFPYDFGLTTKPVNAS</sequence>
<dbReference type="InterPro" id="IPR036962">
    <property type="entry name" value="Glyco_hydro_3_N_sf"/>
</dbReference>